<proteinExistence type="predicted"/>
<sequence length="628" mass="70044">MRDVTDLARKDLDAARAKYHGMRIADPDTEDPGKAMIYVNRDRSVKINSFKHVGKLFDVKSCPVIQQGRHTEDAADISDVLRTSGDFYRTGDAGIVRIGNGKLNYYSTKDDDVRVFIQDVSDYFSYQTGKGEADLPMGVAKQFLATSGSFGFAKIEKVSRIPGLDKNLGMYGREAGFDEPTKTYFLNDYSDMTSIRTPQDAEAAIDRLLSPFTEYRFPDADKGRAAMLAAVLTSIFRPMLDTAPGIAIHTPMNGQSTGKTPMAEALAACGDWKFSPKSWKDKHENDKAIHAHLWNSGSSALYFDNVNGRFSSSTMAIILTSAMYSARELQKTNDVEVATNVLMMLSANAYSPDKDMAVRWLEISLVAQKINRPWKPVDKVDHKAFVSDAFGLVEYVRKNFDKTKLTSTIQNTKYPHWSSVVQYPVMALTGIDPMAISDARGIEADYEDQYAILGILDNVWDKVDDEQRERLSASAIEAHAGLSLSEMLTDKHNMKSNRFGIALGHYARGRNETHGGEVGPYLLECVADRPTDGAKIKLYRLTKPGHVEVTGTLTMEETAAYPVETNNVIALFDSENPRDKAGDLMQEQTGKGDVECEVLIEASDDWSRLRDRMRSRNGRSRWDDVRLT</sequence>
<gene>
    <name evidence="1" type="ORF">SAMN04488075_1676</name>
</gene>
<dbReference type="Proteomes" id="UP000199125">
    <property type="component" value="Unassembled WGS sequence"/>
</dbReference>
<evidence type="ECO:0008006" key="3">
    <source>
        <dbReference type="Google" id="ProtNLM"/>
    </source>
</evidence>
<accession>A0A1H6LWK0</accession>
<protein>
    <recommendedName>
        <fullName evidence="3">DUF927 domain-containing protein</fullName>
    </recommendedName>
</protein>
<evidence type="ECO:0000313" key="1">
    <source>
        <dbReference type="EMBL" id="SEH89463.1"/>
    </source>
</evidence>
<name>A0A1H6LWK0_9RHOB</name>
<dbReference type="STRING" id="65735.SAMN04488075_1676"/>
<evidence type="ECO:0000313" key="2">
    <source>
        <dbReference type="Proteomes" id="UP000199125"/>
    </source>
</evidence>
<organism evidence="1 2">
    <name type="scientific">Paracoccus alkenifer</name>
    <dbReference type="NCBI Taxonomy" id="65735"/>
    <lineage>
        <taxon>Bacteria</taxon>
        <taxon>Pseudomonadati</taxon>
        <taxon>Pseudomonadota</taxon>
        <taxon>Alphaproteobacteria</taxon>
        <taxon>Rhodobacterales</taxon>
        <taxon>Paracoccaceae</taxon>
        <taxon>Paracoccus</taxon>
    </lineage>
</organism>
<dbReference type="EMBL" id="FNXG01000002">
    <property type="protein sequence ID" value="SEH89463.1"/>
    <property type="molecule type" value="Genomic_DNA"/>
</dbReference>
<dbReference type="AlphaFoldDB" id="A0A1H6LWK0"/>
<reference evidence="2" key="1">
    <citation type="submission" date="2016-10" db="EMBL/GenBank/DDBJ databases">
        <authorList>
            <person name="Varghese N."/>
            <person name="Submissions S."/>
        </authorList>
    </citation>
    <scope>NUCLEOTIDE SEQUENCE [LARGE SCALE GENOMIC DNA]</scope>
    <source>
        <strain evidence="2">DSM 11593</strain>
    </source>
</reference>
<keyword evidence="2" id="KW-1185">Reference proteome</keyword>